<dbReference type="InterPro" id="IPR020807">
    <property type="entry name" value="PKS_DH"/>
</dbReference>
<dbReference type="GO" id="GO:0032259">
    <property type="term" value="P:methylation"/>
    <property type="evidence" value="ECO:0007669"/>
    <property type="project" value="UniProtKB-KW"/>
</dbReference>
<keyword evidence="5" id="KW-0511">Multifunctional enzyme</keyword>
<dbReference type="Pfam" id="PF14765">
    <property type="entry name" value="PS-DH"/>
    <property type="match status" value="1"/>
</dbReference>
<dbReference type="Gene3D" id="3.40.47.10">
    <property type="match status" value="1"/>
</dbReference>
<keyword evidence="1" id="KW-0596">Phosphopantetheine</keyword>
<feature type="domain" description="PKS/mFAS DH" evidence="10">
    <location>
        <begin position="909"/>
        <end position="1194"/>
    </location>
</feature>
<dbReference type="GO" id="GO:1901336">
    <property type="term" value="P:lactone biosynthetic process"/>
    <property type="evidence" value="ECO:0007669"/>
    <property type="project" value="UniProtKB-ARBA"/>
</dbReference>
<dbReference type="GO" id="GO:0008168">
    <property type="term" value="F:methyltransferase activity"/>
    <property type="evidence" value="ECO:0007669"/>
    <property type="project" value="UniProtKB-KW"/>
</dbReference>
<keyword evidence="12" id="KW-1185">Reference proteome</keyword>
<dbReference type="Gene3D" id="3.40.50.150">
    <property type="entry name" value="Vaccinia Virus protein VP39"/>
    <property type="match status" value="1"/>
</dbReference>
<dbReference type="Proteomes" id="UP001147733">
    <property type="component" value="Unassembled WGS sequence"/>
</dbReference>
<dbReference type="SMART" id="SM00826">
    <property type="entry name" value="PKS_DH"/>
    <property type="match status" value="1"/>
</dbReference>
<dbReference type="InterPro" id="IPR013968">
    <property type="entry name" value="PKS_KR"/>
</dbReference>
<evidence type="ECO:0000259" key="9">
    <source>
        <dbReference type="PROSITE" id="PS52004"/>
    </source>
</evidence>
<dbReference type="SUPFAM" id="SSF53901">
    <property type="entry name" value="Thiolase-like"/>
    <property type="match status" value="1"/>
</dbReference>
<evidence type="ECO:0000256" key="4">
    <source>
        <dbReference type="ARBA" id="ARBA00022679"/>
    </source>
</evidence>
<dbReference type="InterPro" id="IPR042104">
    <property type="entry name" value="PKS_dehydratase_sf"/>
</dbReference>
<proteinExistence type="predicted"/>
<feature type="region of interest" description="Disordered" evidence="7">
    <location>
        <begin position="1"/>
        <end position="24"/>
    </location>
</feature>
<evidence type="ECO:0000256" key="1">
    <source>
        <dbReference type="ARBA" id="ARBA00022450"/>
    </source>
</evidence>
<evidence type="ECO:0000256" key="7">
    <source>
        <dbReference type="SAM" id="MobiDB-lite"/>
    </source>
</evidence>
<dbReference type="Pfam" id="PF23114">
    <property type="entry name" value="NAD-bd_HRPKS_sdrA"/>
    <property type="match status" value="1"/>
</dbReference>
<dbReference type="GO" id="GO:0004315">
    <property type="term" value="F:3-oxoacyl-[acyl-carrier-protein] synthase activity"/>
    <property type="evidence" value="ECO:0007669"/>
    <property type="project" value="InterPro"/>
</dbReference>
<reference evidence="11" key="2">
    <citation type="journal article" date="2023" name="IMA Fungus">
        <title>Comparative genomic study of the Penicillium genus elucidates a diverse pangenome and 15 lateral gene transfer events.</title>
        <authorList>
            <person name="Petersen C."/>
            <person name="Sorensen T."/>
            <person name="Nielsen M.R."/>
            <person name="Sondergaard T.E."/>
            <person name="Sorensen J.L."/>
            <person name="Fitzpatrick D.A."/>
            <person name="Frisvad J.C."/>
            <person name="Nielsen K.L."/>
        </authorList>
    </citation>
    <scope>NUCLEOTIDE SEQUENCE</scope>
    <source>
        <strain evidence="11">IBT 23319</strain>
    </source>
</reference>
<dbReference type="OrthoDB" id="329835at2759"/>
<dbReference type="Gene3D" id="3.30.70.3290">
    <property type="match status" value="1"/>
</dbReference>
<evidence type="ECO:0000256" key="6">
    <source>
        <dbReference type="PROSITE-ProRule" id="PRU01363"/>
    </source>
</evidence>
<dbReference type="RefSeq" id="XP_056504772.1">
    <property type="nucleotide sequence ID" value="XM_056639015.1"/>
</dbReference>
<dbReference type="PROSITE" id="PS52004">
    <property type="entry name" value="KS3_2"/>
    <property type="match status" value="1"/>
</dbReference>
<dbReference type="SUPFAM" id="SSF53335">
    <property type="entry name" value="S-adenosyl-L-methionine-dependent methyltransferases"/>
    <property type="match status" value="1"/>
</dbReference>
<dbReference type="Gene3D" id="3.40.50.720">
    <property type="entry name" value="NAD(P)-binding Rossmann-like Domain"/>
    <property type="match status" value="2"/>
</dbReference>
<evidence type="ECO:0000259" key="8">
    <source>
        <dbReference type="PROSITE" id="PS50075"/>
    </source>
</evidence>
<dbReference type="InterPro" id="IPR014043">
    <property type="entry name" value="Acyl_transferase_dom"/>
</dbReference>
<dbReference type="PROSITE" id="PS52019">
    <property type="entry name" value="PKS_MFAS_DH"/>
    <property type="match status" value="1"/>
</dbReference>
<sequence length="2470" mass="273411">MKNPFNETVGSNRSGNGSSHQRGPSEIAIVGMGMRLPGNVRTAEQFWDLLVSKRDCSSDIPPSRYNIDAFYDPEKPQSVRTRRGYFLDDNSFNKADDAFFSKMAGFSMDELDPQQRLLMEVVWECMENAGQTEWQGSNIGCYVGVFGEDWHELTAKETQSIPRVHAFANGGFTLSNRVSYEFDLKGPSMTVLTACSSSLVALHEACQAIDNGTCLSAIVAGTNMLLTPAMSVTMSENMVLSQDGYCKVFDASADGYGRGEAVNAVYLKPLNQALADGDHVRAVIRATSANYDGRSARIFAPDIKSQENLIRQAYLRAQIRDISETAFVECHGTGTKVGDVVETTAIARVFGKKGVYIGSVKSNVGHGEGASGLTGLIKAVIALEHRVIPPNMHFSHPNPKIPFKEGGLKVPVEPIPWPQNRKQRASVNCFGIGGSNAHVILESFDATKKTSGGSFEPLRPQIVVASARSDAALYMRTTDIKKYLKNRPDLLKDIAYTLGSRRGHLTHRAYLLCDSAGSVVEEVYQAAQPSNLPVSVVFSFTGQGAQWPGMGKELLHAFPVFHREIRSMDGMLQDLASPPQWSIEAELRKSHSSNLFDELEYSQTLCAAIQLALVNLFASWGIHPSATLGYSSGEIVAAYAAGAISMRTAITLAYTRGICLKSAPRSGGMAVVGLDRKVVSKFLVTGVTISGENSPQSVSISGERSKLIAVVQKIQEEKPGAFVRHLPIEVAYHSPDMELVGPSFEAAITSHISPKGTMVPMYSTTLGTKVSDPAQLDAAYWRKNLESPVLFSSAVETLLSQPKNSANLFVEIGPHSTLSSPLRQIFASNSLETQNSYTPTLFKGKSQTICLLNTIGTIYLHNCPIDFAKVSGTSNVLVDLPAYPWDRQNGNWKESRISRNWRFRQHPHHELLGSRTLEGTDLEPSWRNLLSPKNVLWLNDHRVCGEVTFPCAGYIAMINEATFQLANTTECTIRKLYMKVPLILPTNPSDVVELVTTMRPVRISDRLDSEWYEFSISSFDGSEWTKHTVGEVLPAAEGLKAFAPVLRQFSRPVSSEFWYDMLAKLGLEYGPRFRGLEAITADPVSFTANASLNEEPEGSKRRASVHPTVIDECLQLFSVAACNGRSIHLTNLYIPMYIGEICIGQSRSKMVAEAHGTSYEGSQGRGNVILVANGKKVLSMHDVTFVQLDHINQKDTSGIPLLSYAEWQPDIDFLPGNLQLSNPKKKHDELLLFARACMLSMILTYRDVSRKEPPSEALGSYTEYLGSQVKLLEANGLEELPEAQIWARKSIEELQLAWQTLEQSLKAKQLNFISDFARLGINNLKASFEKSLCKERDERNKETKEMFEDWVASLGNLSEWFSLLRHSNPTLRILEIGAKDRKFTANILSWLVSGEQALYSEYTWTEKGQVGSAIQERFGGYKGMRFQSLDITKDPFEQGFQEESFDLVIASDVNDWRSCMVPVLQNIKSLLCPGGRLLIREYCPGLPIFDQFVRALPISEFHSPLNAGQEGLVSTEVWNANLKSAGFLGAEVDGYNGEAPYHLHRTIISRVPPKYHAQNGLIYLLCANQRGQSLWIEETQQHLVRKGHTVQRFTIGESIPQKQRVISLIDLDGPFFHNISETNWKWFQELLNTAPQILWLTKSVELSCRDPDFSIVMGVSRTARQEQELHFGTFQVDNFDSVTIEALLKICHKFFNPAEPNGLADADYEFSLHEGVIHIPRMQWTFMSHQLTLSPIAEQPSAKLTIDSYGLIDSLYWTDYESPSLGHDEVEVDIKFVGLNFRDLMIALGVMAHKDEFGMEASGVVRRCGRNVKDLQPGDRLMVCKPGLFRTRTVVSRDRCNRSPDSLSFEDAASMPVVYSTAYYCLIEIGRLEKGQSILIHAACGGVGLAAMQLSQMVGANIYATVGSETKVQYLVDHFDIPRSHIFSSRDASFHPTLMAATNGRGVDVVLNSLAGELLQASWKCVAEFGKMIEIGKRDFMEHGTLGLEAFGGNRAFFGVDLIRLVEKPGQFARLTREVVNLYEEGKISPIRPQRVLSSADTLEAFRCLQRGLHMGKLLVEMPGPESFKEGFVTKSKYQLHLSPELSYILVGGLGGVGRAIATWMVERGARNLVFFSRSAGTSSQDQSFARELEVQGCNVVLVRGDVTSMEDVQGMILDTPSPVGGILQLSMIVRDQFIPDMSHKNWEDVLSAKVTGTWNLHHALDGFDNHLQFFVVCGSITGVMGNAGQVNYSSGNAFVSSFAQYRLDKGLPASVVNLGGVDDVGFLATQDLKLRERMRSAAVRLLSEQEVLDSFELAMIHSRPSNPVKCAEGSLRVSNNFIVGMSSTKSLADPSARPLWGQDARFRNYASLDTEHKPAENAIQGASRLRQLLAIAENDPTKFDDPDQVGKIVMEIVRTIQDYSIFARGQSYTEVAAMPIDSLMTVEIRNWARRFLDLELSLIGINKAATIEGLAGLVVDSLRSKYMST</sequence>
<dbReference type="PROSITE" id="PS50075">
    <property type="entry name" value="CARRIER"/>
    <property type="match status" value="1"/>
</dbReference>
<dbReference type="InterPro" id="IPR014031">
    <property type="entry name" value="Ketoacyl_synth_C"/>
</dbReference>
<dbReference type="InterPro" id="IPR014030">
    <property type="entry name" value="Ketoacyl_synth_N"/>
</dbReference>
<keyword evidence="3" id="KW-0489">Methyltransferase</keyword>
<dbReference type="SMART" id="SM00829">
    <property type="entry name" value="PKS_ER"/>
    <property type="match status" value="1"/>
</dbReference>
<dbReference type="InterPro" id="IPR049900">
    <property type="entry name" value="PKS_mFAS_DH"/>
</dbReference>
<dbReference type="PANTHER" id="PTHR43775">
    <property type="entry name" value="FATTY ACID SYNTHASE"/>
    <property type="match status" value="1"/>
</dbReference>
<feature type="domain" description="Carrier" evidence="8">
    <location>
        <begin position="2385"/>
        <end position="2463"/>
    </location>
</feature>
<feature type="compositionally biased region" description="Polar residues" evidence="7">
    <location>
        <begin position="1"/>
        <end position="22"/>
    </location>
</feature>
<dbReference type="InterPro" id="IPR057326">
    <property type="entry name" value="KR_dom"/>
</dbReference>
<dbReference type="GO" id="GO:0006633">
    <property type="term" value="P:fatty acid biosynthetic process"/>
    <property type="evidence" value="ECO:0007669"/>
    <property type="project" value="InterPro"/>
</dbReference>
<feature type="active site" description="Proton donor; for dehydratase activity" evidence="6">
    <location>
        <position position="1111"/>
    </location>
</feature>
<keyword evidence="2" id="KW-0597">Phosphoprotein</keyword>
<dbReference type="Pfam" id="PF00698">
    <property type="entry name" value="Acyl_transf_1"/>
    <property type="match status" value="1"/>
</dbReference>
<dbReference type="Gene3D" id="3.90.180.10">
    <property type="entry name" value="Medium-chain alcohol dehydrogenases, catalytic domain"/>
    <property type="match status" value="1"/>
</dbReference>
<accession>A0A9W9PF55</accession>
<evidence type="ECO:0000313" key="12">
    <source>
        <dbReference type="Proteomes" id="UP001147733"/>
    </source>
</evidence>
<dbReference type="GeneID" id="81378182"/>
<dbReference type="InterPro" id="IPR009081">
    <property type="entry name" value="PP-bd_ACP"/>
</dbReference>
<feature type="region of interest" description="N-terminal hotdog fold" evidence="6">
    <location>
        <begin position="909"/>
        <end position="1039"/>
    </location>
</feature>
<dbReference type="Gene3D" id="3.10.129.110">
    <property type="entry name" value="Polyketide synthase dehydratase"/>
    <property type="match status" value="1"/>
</dbReference>
<feature type="region of interest" description="C-terminal hotdog fold" evidence="6">
    <location>
        <begin position="1050"/>
        <end position="1194"/>
    </location>
</feature>
<dbReference type="FunFam" id="3.40.50.720:FF:000209">
    <property type="entry name" value="Polyketide synthase Pks12"/>
    <property type="match status" value="1"/>
</dbReference>
<dbReference type="InterPro" id="IPR050091">
    <property type="entry name" value="PKS_NRPS_Biosynth_Enz"/>
</dbReference>
<feature type="active site" description="Proton acceptor; for dehydratase activity" evidence="6">
    <location>
        <position position="941"/>
    </location>
</feature>
<dbReference type="SUPFAM" id="SSF52151">
    <property type="entry name" value="FabD/lysophospholipase-like"/>
    <property type="match status" value="1"/>
</dbReference>
<dbReference type="SMART" id="SM00825">
    <property type="entry name" value="PKS_KS"/>
    <property type="match status" value="1"/>
</dbReference>
<dbReference type="SMART" id="SM00822">
    <property type="entry name" value="PKS_KR"/>
    <property type="match status" value="1"/>
</dbReference>
<feature type="domain" description="Ketosynthase family 3 (KS3)" evidence="9">
    <location>
        <begin position="24"/>
        <end position="443"/>
    </location>
</feature>
<dbReference type="PANTHER" id="PTHR43775:SF49">
    <property type="entry name" value="SYNTHASE, PUTATIVE (JCVI)-RELATED"/>
    <property type="match status" value="1"/>
</dbReference>
<dbReference type="PROSITE" id="PS00606">
    <property type="entry name" value="KS3_1"/>
    <property type="match status" value="1"/>
</dbReference>
<dbReference type="InterPro" id="IPR049551">
    <property type="entry name" value="PKS_DH_C"/>
</dbReference>
<dbReference type="InterPro" id="IPR018201">
    <property type="entry name" value="Ketoacyl_synth_AS"/>
</dbReference>
<dbReference type="InterPro" id="IPR029063">
    <property type="entry name" value="SAM-dependent_MTases_sf"/>
</dbReference>
<dbReference type="EMBL" id="JAPQKT010000001">
    <property type="protein sequence ID" value="KAJ5241768.1"/>
    <property type="molecule type" value="Genomic_DNA"/>
</dbReference>
<dbReference type="GO" id="GO:0004312">
    <property type="term" value="F:fatty acid synthase activity"/>
    <property type="evidence" value="ECO:0007669"/>
    <property type="project" value="TreeGrafter"/>
</dbReference>
<dbReference type="Pfam" id="PF21089">
    <property type="entry name" value="PKS_DH_N"/>
    <property type="match status" value="1"/>
</dbReference>
<dbReference type="SUPFAM" id="SSF51735">
    <property type="entry name" value="NAD(P)-binding Rossmann-fold domains"/>
    <property type="match status" value="2"/>
</dbReference>
<name>A0A9W9PF55_PENCI</name>
<dbReference type="Pfam" id="PF16197">
    <property type="entry name" value="KAsynt_C_assoc"/>
    <property type="match status" value="1"/>
</dbReference>
<evidence type="ECO:0000256" key="2">
    <source>
        <dbReference type="ARBA" id="ARBA00022553"/>
    </source>
</evidence>
<evidence type="ECO:0000259" key="10">
    <source>
        <dbReference type="PROSITE" id="PS52019"/>
    </source>
</evidence>
<dbReference type="InterPro" id="IPR016039">
    <property type="entry name" value="Thiolase-like"/>
</dbReference>
<dbReference type="InterPro" id="IPR032821">
    <property type="entry name" value="PKS_assoc"/>
</dbReference>
<dbReference type="InterPro" id="IPR020843">
    <property type="entry name" value="ER"/>
</dbReference>
<dbReference type="InterPro" id="IPR013154">
    <property type="entry name" value="ADH-like_N"/>
</dbReference>
<dbReference type="Gene3D" id="3.40.366.10">
    <property type="entry name" value="Malonyl-Coenzyme A Acyl Carrier Protein, domain 2"/>
    <property type="match status" value="1"/>
</dbReference>
<organism evidence="11 12">
    <name type="scientific">Penicillium citrinum</name>
    <dbReference type="NCBI Taxonomy" id="5077"/>
    <lineage>
        <taxon>Eukaryota</taxon>
        <taxon>Fungi</taxon>
        <taxon>Dikarya</taxon>
        <taxon>Ascomycota</taxon>
        <taxon>Pezizomycotina</taxon>
        <taxon>Eurotiomycetes</taxon>
        <taxon>Eurotiomycetidae</taxon>
        <taxon>Eurotiales</taxon>
        <taxon>Aspergillaceae</taxon>
        <taxon>Penicillium</taxon>
    </lineage>
</organism>
<dbReference type="CDD" id="cd05195">
    <property type="entry name" value="enoyl_red"/>
    <property type="match status" value="1"/>
</dbReference>
<dbReference type="InterPro" id="IPR011032">
    <property type="entry name" value="GroES-like_sf"/>
</dbReference>
<dbReference type="Pfam" id="PF08659">
    <property type="entry name" value="KR"/>
    <property type="match status" value="1"/>
</dbReference>
<dbReference type="Pfam" id="PF13602">
    <property type="entry name" value="ADH_zinc_N_2"/>
    <property type="match status" value="1"/>
</dbReference>
<dbReference type="InterPro" id="IPR049552">
    <property type="entry name" value="PKS_DH_N"/>
</dbReference>
<keyword evidence="4" id="KW-0808">Transferase</keyword>
<dbReference type="GO" id="GO:0044550">
    <property type="term" value="P:secondary metabolite biosynthetic process"/>
    <property type="evidence" value="ECO:0007669"/>
    <property type="project" value="UniProtKB-ARBA"/>
</dbReference>
<comment type="caution">
    <text evidence="11">The sequence shown here is derived from an EMBL/GenBank/DDBJ whole genome shotgun (WGS) entry which is preliminary data.</text>
</comment>
<dbReference type="InterPro" id="IPR016035">
    <property type="entry name" value="Acyl_Trfase/lysoPLipase"/>
</dbReference>
<dbReference type="CDD" id="cd00833">
    <property type="entry name" value="PKS"/>
    <property type="match status" value="1"/>
</dbReference>
<dbReference type="SUPFAM" id="SSF50129">
    <property type="entry name" value="GroES-like"/>
    <property type="match status" value="1"/>
</dbReference>
<evidence type="ECO:0000256" key="3">
    <source>
        <dbReference type="ARBA" id="ARBA00022603"/>
    </source>
</evidence>
<dbReference type="Pfam" id="PF00109">
    <property type="entry name" value="ketoacyl-synt"/>
    <property type="match status" value="1"/>
</dbReference>
<dbReference type="SUPFAM" id="SSF47336">
    <property type="entry name" value="ACP-like"/>
    <property type="match status" value="1"/>
</dbReference>
<dbReference type="InterPro" id="IPR056501">
    <property type="entry name" value="NAD-bd_HRPKS_sdrA"/>
</dbReference>
<gene>
    <name evidence="11" type="ORF">N7469_000095</name>
</gene>
<dbReference type="CDD" id="cd05274">
    <property type="entry name" value="KR_FAS_SDR_x"/>
    <property type="match status" value="1"/>
</dbReference>
<dbReference type="InterPro" id="IPR020841">
    <property type="entry name" value="PKS_Beta-ketoAc_synthase_dom"/>
</dbReference>
<dbReference type="SMART" id="SM00827">
    <property type="entry name" value="PKS_AT"/>
    <property type="match status" value="1"/>
</dbReference>
<evidence type="ECO:0000256" key="5">
    <source>
        <dbReference type="ARBA" id="ARBA00023268"/>
    </source>
</evidence>
<evidence type="ECO:0000313" key="11">
    <source>
        <dbReference type="EMBL" id="KAJ5241768.1"/>
    </source>
</evidence>
<dbReference type="InterPro" id="IPR001227">
    <property type="entry name" value="Ac_transferase_dom_sf"/>
</dbReference>
<reference evidence="11" key="1">
    <citation type="submission" date="2022-11" db="EMBL/GenBank/DDBJ databases">
        <authorList>
            <person name="Petersen C."/>
        </authorList>
    </citation>
    <scope>NUCLEOTIDE SEQUENCE</scope>
    <source>
        <strain evidence="11">IBT 23319</strain>
    </source>
</reference>
<dbReference type="InterPro" id="IPR036291">
    <property type="entry name" value="NAD(P)-bd_dom_sf"/>
</dbReference>
<dbReference type="GO" id="GO:0016491">
    <property type="term" value="F:oxidoreductase activity"/>
    <property type="evidence" value="ECO:0007669"/>
    <property type="project" value="InterPro"/>
</dbReference>
<dbReference type="Pfam" id="PF02801">
    <property type="entry name" value="Ketoacyl-synt_C"/>
    <property type="match status" value="1"/>
</dbReference>
<dbReference type="InterPro" id="IPR036736">
    <property type="entry name" value="ACP-like_sf"/>
</dbReference>
<protein>
    <submittedName>
        <fullName evidence="11">Uncharacterized protein</fullName>
    </submittedName>
</protein>
<dbReference type="Pfam" id="PF08240">
    <property type="entry name" value="ADH_N"/>
    <property type="match status" value="1"/>
</dbReference>